<evidence type="ECO:0000313" key="2">
    <source>
        <dbReference type="Proteomes" id="UP001054945"/>
    </source>
</evidence>
<accession>A0AAV4R876</accession>
<dbReference type="AlphaFoldDB" id="A0AAV4R876"/>
<proteinExistence type="predicted"/>
<name>A0AAV4R876_CAEEX</name>
<keyword evidence="2" id="KW-1185">Reference proteome</keyword>
<evidence type="ECO:0000313" key="1">
    <source>
        <dbReference type="EMBL" id="GIY16824.1"/>
    </source>
</evidence>
<comment type="caution">
    <text evidence="1">The sequence shown here is derived from an EMBL/GenBank/DDBJ whole genome shotgun (WGS) entry which is preliminary data.</text>
</comment>
<dbReference type="EMBL" id="BPLR01007418">
    <property type="protein sequence ID" value="GIY16824.1"/>
    <property type="molecule type" value="Genomic_DNA"/>
</dbReference>
<protein>
    <submittedName>
        <fullName evidence="1">Uncharacterized protein</fullName>
    </submittedName>
</protein>
<dbReference type="Proteomes" id="UP001054945">
    <property type="component" value="Unassembled WGS sequence"/>
</dbReference>
<reference evidence="1 2" key="1">
    <citation type="submission" date="2021-06" db="EMBL/GenBank/DDBJ databases">
        <title>Caerostris extrusa draft genome.</title>
        <authorList>
            <person name="Kono N."/>
            <person name="Arakawa K."/>
        </authorList>
    </citation>
    <scope>NUCLEOTIDE SEQUENCE [LARGE SCALE GENOMIC DNA]</scope>
</reference>
<organism evidence="1 2">
    <name type="scientific">Caerostris extrusa</name>
    <name type="common">Bark spider</name>
    <name type="synonym">Caerostris bankana</name>
    <dbReference type="NCBI Taxonomy" id="172846"/>
    <lineage>
        <taxon>Eukaryota</taxon>
        <taxon>Metazoa</taxon>
        <taxon>Ecdysozoa</taxon>
        <taxon>Arthropoda</taxon>
        <taxon>Chelicerata</taxon>
        <taxon>Arachnida</taxon>
        <taxon>Araneae</taxon>
        <taxon>Araneomorphae</taxon>
        <taxon>Entelegynae</taxon>
        <taxon>Araneoidea</taxon>
        <taxon>Araneidae</taxon>
        <taxon>Caerostris</taxon>
    </lineage>
</organism>
<sequence>MGQGEKKKYQKGEQKEIEGENFVCGVVVPIKMVPHADIAAASAEFFSKKAGKNYVCEVTVPRKMVPLADIIAASTEEIEKENFCLWSCGSKKMVPLADITAASAEVTPGIDFITIADAFVRCVRKKKLCRQLCWFGSSFSLKDFFETFVILLFLSENRRRKLCLWSYGYEKNADITVASAEVMPGNSRRKLCLWSYGSKKNGALADITAASAVVISGIDFIKYC</sequence>
<gene>
    <name evidence="1" type="ORF">CEXT_448531</name>
</gene>